<feature type="region of interest" description="Disordered" evidence="1">
    <location>
        <begin position="114"/>
        <end position="154"/>
    </location>
</feature>
<proteinExistence type="predicted"/>
<name>A0A165IJ45_EXIGL</name>
<keyword evidence="3" id="KW-1185">Reference proteome</keyword>
<protein>
    <submittedName>
        <fullName evidence="2">Uncharacterized protein</fullName>
    </submittedName>
</protein>
<dbReference type="Proteomes" id="UP000077266">
    <property type="component" value="Unassembled WGS sequence"/>
</dbReference>
<feature type="compositionally biased region" description="Polar residues" evidence="1">
    <location>
        <begin position="295"/>
        <end position="306"/>
    </location>
</feature>
<evidence type="ECO:0000313" key="2">
    <source>
        <dbReference type="EMBL" id="KZV93472.1"/>
    </source>
</evidence>
<dbReference type="EMBL" id="KV425989">
    <property type="protein sequence ID" value="KZV93472.1"/>
    <property type="molecule type" value="Genomic_DNA"/>
</dbReference>
<reference evidence="2 3" key="1">
    <citation type="journal article" date="2016" name="Mol. Biol. Evol.">
        <title>Comparative Genomics of Early-Diverging Mushroom-Forming Fungi Provides Insights into the Origins of Lignocellulose Decay Capabilities.</title>
        <authorList>
            <person name="Nagy L.G."/>
            <person name="Riley R."/>
            <person name="Tritt A."/>
            <person name="Adam C."/>
            <person name="Daum C."/>
            <person name="Floudas D."/>
            <person name="Sun H."/>
            <person name="Yadav J.S."/>
            <person name="Pangilinan J."/>
            <person name="Larsson K.H."/>
            <person name="Matsuura K."/>
            <person name="Barry K."/>
            <person name="Labutti K."/>
            <person name="Kuo R."/>
            <person name="Ohm R.A."/>
            <person name="Bhattacharya S.S."/>
            <person name="Shirouzu T."/>
            <person name="Yoshinaga Y."/>
            <person name="Martin F.M."/>
            <person name="Grigoriev I.V."/>
            <person name="Hibbett D.S."/>
        </authorList>
    </citation>
    <scope>NUCLEOTIDE SEQUENCE [LARGE SCALE GENOMIC DNA]</scope>
    <source>
        <strain evidence="2 3">HHB12029</strain>
    </source>
</reference>
<feature type="compositionally biased region" description="Pro residues" evidence="1">
    <location>
        <begin position="120"/>
        <end position="132"/>
    </location>
</feature>
<feature type="region of interest" description="Disordered" evidence="1">
    <location>
        <begin position="180"/>
        <end position="346"/>
    </location>
</feature>
<dbReference type="InParanoid" id="A0A165IJ45"/>
<accession>A0A165IJ45</accession>
<gene>
    <name evidence="2" type="ORF">EXIGLDRAFT_42904</name>
</gene>
<feature type="compositionally biased region" description="Low complexity" evidence="1">
    <location>
        <begin position="325"/>
        <end position="346"/>
    </location>
</feature>
<feature type="compositionally biased region" description="Polar residues" evidence="1">
    <location>
        <begin position="260"/>
        <end position="280"/>
    </location>
</feature>
<dbReference type="AlphaFoldDB" id="A0A165IJ45"/>
<sequence length="390" mass="40382">MRTWFVTDGLSAFYSFQGFNNADLDSLIGQPVDVVLNAVLGPGHNALTSPPPRCNAPLRRTDSTFDICEDGGNGQWYSLVHQRMQPHPFYRTPEEIARSRRRHAREARARAAAAAAAAALPPPPPPAIPVAPIPSGQIMAGAPPSTSHPPIPTLPVPHPPAPVAIAVVPVAPIVVAPAPIASPVAGPSRLEPPAVNSKRKRHAQDEEDAEDEAEAHLSDKAKGKRRRIETDSSAGSAAREEEAGATVLPADDLARAEGSHMQTSQPSASGETGPNETIVTTEAAGPSAIIVESNAGVTESGSTLPSTAAPPRLRRSTRRPAAVQTASTSTGPTRTSRSTTRSAPYTATSVAAMSSAAAASGSALATRRSARVKARKSAAAAEDAMDVDES</sequence>
<organism evidence="2 3">
    <name type="scientific">Exidia glandulosa HHB12029</name>
    <dbReference type="NCBI Taxonomy" id="1314781"/>
    <lineage>
        <taxon>Eukaryota</taxon>
        <taxon>Fungi</taxon>
        <taxon>Dikarya</taxon>
        <taxon>Basidiomycota</taxon>
        <taxon>Agaricomycotina</taxon>
        <taxon>Agaricomycetes</taxon>
        <taxon>Auriculariales</taxon>
        <taxon>Exidiaceae</taxon>
        <taxon>Exidia</taxon>
    </lineage>
</organism>
<evidence type="ECO:0000256" key="1">
    <source>
        <dbReference type="SAM" id="MobiDB-lite"/>
    </source>
</evidence>
<evidence type="ECO:0000313" key="3">
    <source>
        <dbReference type="Proteomes" id="UP000077266"/>
    </source>
</evidence>